<dbReference type="Proteomes" id="UP001151234">
    <property type="component" value="Unassembled WGS sequence"/>
</dbReference>
<dbReference type="PANTHER" id="PTHR33376:SF5">
    <property type="entry name" value="EXTRACYTOPLASMIC SOLUTE RECEPTOR PROTEIN"/>
    <property type="match status" value="1"/>
</dbReference>
<organism evidence="5 6">
    <name type="scientific">Hoeflea prorocentri</name>
    <dbReference type="NCBI Taxonomy" id="1922333"/>
    <lineage>
        <taxon>Bacteria</taxon>
        <taxon>Pseudomonadati</taxon>
        <taxon>Pseudomonadota</taxon>
        <taxon>Alphaproteobacteria</taxon>
        <taxon>Hyphomicrobiales</taxon>
        <taxon>Rhizobiaceae</taxon>
        <taxon>Hoeflea</taxon>
    </lineage>
</organism>
<feature type="binding site" evidence="3">
    <location>
        <position position="243"/>
    </location>
    <ligand>
        <name>substrate</name>
    </ligand>
</feature>
<dbReference type="GO" id="GO:0055085">
    <property type="term" value="P:transmembrane transport"/>
    <property type="evidence" value="ECO:0007669"/>
    <property type="project" value="InterPro"/>
</dbReference>
<feature type="binding site" evidence="2">
    <location>
        <position position="180"/>
    </location>
    <ligand>
        <name>substrate</name>
    </ligand>
</feature>
<dbReference type="PROSITE" id="PS51318">
    <property type="entry name" value="TAT"/>
    <property type="match status" value="1"/>
</dbReference>
<feature type="chain" id="PRO_5040769036" evidence="4">
    <location>
        <begin position="25"/>
        <end position="368"/>
    </location>
</feature>
<dbReference type="Pfam" id="PF03480">
    <property type="entry name" value="DctP"/>
    <property type="match status" value="1"/>
</dbReference>
<dbReference type="GO" id="GO:0046872">
    <property type="term" value="F:metal ion binding"/>
    <property type="evidence" value="ECO:0007669"/>
    <property type="project" value="UniProtKB-KW"/>
</dbReference>
<dbReference type="EMBL" id="JAPJZI010000001">
    <property type="protein sequence ID" value="MDA5396999.1"/>
    <property type="molecule type" value="Genomic_DNA"/>
</dbReference>
<feature type="binding site" evidence="3">
    <location>
        <position position="218"/>
    </location>
    <ligand>
        <name>Na(+)</name>
        <dbReference type="ChEBI" id="CHEBI:29101"/>
    </ligand>
</feature>
<evidence type="ECO:0000313" key="6">
    <source>
        <dbReference type="Proteomes" id="UP001151234"/>
    </source>
</evidence>
<dbReference type="Gene3D" id="3.40.190.170">
    <property type="entry name" value="Bacterial extracellular solute-binding protein, family 7"/>
    <property type="match status" value="1"/>
</dbReference>
<dbReference type="RefSeq" id="WP_267988479.1">
    <property type="nucleotide sequence ID" value="NZ_JAPJZI010000001.1"/>
</dbReference>
<dbReference type="NCBIfam" id="NF037995">
    <property type="entry name" value="TRAP_S1"/>
    <property type="match status" value="1"/>
</dbReference>
<reference evidence="5" key="1">
    <citation type="submission" date="2022-11" db="EMBL/GenBank/DDBJ databases">
        <title>Draft genome sequence of Hoeflea poritis E7-10 and Hoeflea prorocentri PM5-8, separated from scleractinian coral Porites lutea and marine dinoflagellate.</title>
        <authorList>
            <person name="Zhang G."/>
            <person name="Wei Q."/>
            <person name="Cai L."/>
        </authorList>
    </citation>
    <scope>NUCLEOTIDE SEQUENCE</scope>
    <source>
        <strain evidence="5">PM5-8</strain>
    </source>
</reference>
<evidence type="ECO:0000256" key="2">
    <source>
        <dbReference type="PIRSR" id="PIRSR039026-1"/>
    </source>
</evidence>
<keyword evidence="1 4" id="KW-0732">Signal</keyword>
<accession>A0A9X3ZFH1</accession>
<dbReference type="InterPro" id="IPR026289">
    <property type="entry name" value="SBP_TakP-like"/>
</dbReference>
<name>A0A9X3ZFH1_9HYPH</name>
<evidence type="ECO:0000256" key="3">
    <source>
        <dbReference type="PIRSR" id="PIRSR039026-2"/>
    </source>
</evidence>
<protein>
    <submittedName>
        <fullName evidence="5">TRAP transporter substrate-binding protein DctP</fullName>
    </submittedName>
</protein>
<dbReference type="InterPro" id="IPR038404">
    <property type="entry name" value="TRAP_DctP_sf"/>
</dbReference>
<dbReference type="InterPro" id="IPR006311">
    <property type="entry name" value="TAT_signal"/>
</dbReference>
<dbReference type="AlphaFoldDB" id="A0A9X3ZFH1"/>
<dbReference type="Gene3D" id="3.40.190.10">
    <property type="entry name" value="Periplasmic binding protein-like II"/>
    <property type="match status" value="1"/>
</dbReference>
<evidence type="ECO:0000256" key="1">
    <source>
        <dbReference type="ARBA" id="ARBA00022729"/>
    </source>
</evidence>
<dbReference type="GO" id="GO:0031317">
    <property type="term" value="C:tripartite ATP-independent periplasmic transporter complex"/>
    <property type="evidence" value="ECO:0007669"/>
    <property type="project" value="InterPro"/>
</dbReference>
<evidence type="ECO:0000313" key="5">
    <source>
        <dbReference type="EMBL" id="MDA5396999.1"/>
    </source>
</evidence>
<feature type="binding site" evidence="3">
    <location>
        <position position="217"/>
    </location>
    <ligand>
        <name>substrate</name>
    </ligand>
</feature>
<sequence length="368" mass="40691">MNRRSFIKRAGAAGTGAAASVALAAPALAQSQPEVTWQLSSGYPKLLDTIYGASETFADTVRELTDGKFDIKVFPAGEIVDTSDGLDAVQEGKIEIASTASNYFWEKDPAFAFGTGVPFGLNQRMMNSWLYEGGGLELLNGFYKKFNIIGFPSGNTGAQMGGWFRREINSLDDLQGLKFRIGGFGGTIIEKIGVQPVDLPPERIYGALENGTIDAAEFVGPYDDDRLGLNRVAKYYYYPGWWEGGVTLMNLVNLDKWNALPKSYQAAIRSASAQANATMIARYDSLNPPTLRQLVQFGTVLRPYSHDIMLACFNAAEETYKELASDNADFKALLDSYMSYRRDAYLWFQLSEYAQDAFLMLQQRAGRL</sequence>
<dbReference type="PANTHER" id="PTHR33376">
    <property type="match status" value="1"/>
</dbReference>
<keyword evidence="6" id="KW-1185">Reference proteome</keyword>
<keyword evidence="3" id="KW-0479">Metal-binding</keyword>
<evidence type="ECO:0000256" key="4">
    <source>
        <dbReference type="SAM" id="SignalP"/>
    </source>
</evidence>
<dbReference type="InterPro" id="IPR018389">
    <property type="entry name" value="DctP_fam"/>
</dbReference>
<dbReference type="PIRSF" id="PIRSF039026">
    <property type="entry name" value="SiaP"/>
    <property type="match status" value="1"/>
</dbReference>
<gene>
    <name evidence="5" type="primary">dctP</name>
    <name evidence="5" type="ORF">OQ273_00305</name>
</gene>
<feature type="binding site" evidence="2">
    <location>
        <position position="159"/>
    </location>
    <ligand>
        <name>substrate</name>
    </ligand>
</feature>
<feature type="signal peptide" evidence="4">
    <location>
        <begin position="1"/>
        <end position="24"/>
    </location>
</feature>
<dbReference type="SUPFAM" id="SSF53850">
    <property type="entry name" value="Periplasmic binding protein-like II"/>
    <property type="match status" value="1"/>
</dbReference>
<comment type="caution">
    <text evidence="5">The sequence shown here is derived from an EMBL/GenBank/DDBJ whole genome shotgun (WGS) entry which is preliminary data.</text>
</comment>
<proteinExistence type="predicted"/>